<dbReference type="SUPFAM" id="SSF48403">
    <property type="entry name" value="Ankyrin repeat"/>
    <property type="match status" value="1"/>
</dbReference>
<dbReference type="RefSeq" id="XP_031917467.1">
    <property type="nucleotide sequence ID" value="XM_032053629.1"/>
</dbReference>
<dbReference type="AlphaFoldDB" id="A0A5N6T503"/>
<dbReference type="GO" id="GO:0005737">
    <property type="term" value="C:cytoplasm"/>
    <property type="evidence" value="ECO:0007669"/>
    <property type="project" value="TreeGrafter"/>
</dbReference>
<reference evidence="4 5" key="1">
    <citation type="submission" date="2019-04" db="EMBL/GenBank/DDBJ databases">
        <title>Friends and foes A comparative genomics study of 23 Aspergillus species from section Flavi.</title>
        <authorList>
            <consortium name="DOE Joint Genome Institute"/>
            <person name="Kjaerbolling I."/>
            <person name="Vesth T."/>
            <person name="Frisvad J.C."/>
            <person name="Nybo J.L."/>
            <person name="Theobald S."/>
            <person name="Kildgaard S."/>
            <person name="Isbrandt T."/>
            <person name="Kuo A."/>
            <person name="Sato A."/>
            <person name="Lyhne E.K."/>
            <person name="Kogle M.E."/>
            <person name="Wiebenga A."/>
            <person name="Kun R.S."/>
            <person name="Lubbers R.J."/>
            <person name="Makela M.R."/>
            <person name="Barry K."/>
            <person name="Chovatia M."/>
            <person name="Clum A."/>
            <person name="Daum C."/>
            <person name="Haridas S."/>
            <person name="He G."/>
            <person name="LaButti K."/>
            <person name="Lipzen A."/>
            <person name="Mondo S."/>
            <person name="Riley R."/>
            <person name="Salamov A."/>
            <person name="Simmons B.A."/>
            <person name="Magnuson J.K."/>
            <person name="Henrissat B."/>
            <person name="Mortensen U.H."/>
            <person name="Larsen T.O."/>
            <person name="Devries R.P."/>
            <person name="Grigoriev I.V."/>
            <person name="Machida M."/>
            <person name="Baker S.E."/>
            <person name="Andersen M.R."/>
        </authorList>
    </citation>
    <scope>NUCLEOTIDE SEQUENCE [LARGE SCALE GENOMIC DNA]</scope>
    <source>
        <strain evidence="4 5">CBS 117625</strain>
    </source>
</reference>
<evidence type="ECO:0000313" key="5">
    <source>
        <dbReference type="Proteomes" id="UP000325672"/>
    </source>
</evidence>
<dbReference type="EMBL" id="ML743558">
    <property type="protein sequence ID" value="KAE8141404.1"/>
    <property type="molecule type" value="Genomic_DNA"/>
</dbReference>
<dbReference type="Pfam" id="PF12796">
    <property type="entry name" value="Ank_2"/>
    <property type="match status" value="1"/>
</dbReference>
<keyword evidence="2 3" id="KW-0040">ANK repeat</keyword>
<evidence type="ECO:0000256" key="3">
    <source>
        <dbReference type="PROSITE-ProRule" id="PRU00023"/>
    </source>
</evidence>
<keyword evidence="1" id="KW-0677">Repeat</keyword>
<dbReference type="PROSITE" id="PS50088">
    <property type="entry name" value="ANK_REPEAT"/>
    <property type="match status" value="1"/>
</dbReference>
<dbReference type="InterPro" id="IPR002110">
    <property type="entry name" value="Ankyrin_rpt"/>
</dbReference>
<sequence>MVRLLLKRNPNIEARDSEGLTALSLASWSCDEAVVKRLLKRNANIKSKCDRGFTASYLAAHGGHKAVADLLKEAGAS</sequence>
<dbReference type="PANTHER" id="PTHR24198">
    <property type="entry name" value="ANKYRIN REPEAT AND PROTEIN KINASE DOMAIN-CONTAINING PROTEIN"/>
    <property type="match status" value="1"/>
</dbReference>
<evidence type="ECO:0000313" key="4">
    <source>
        <dbReference type="EMBL" id="KAE8141404.1"/>
    </source>
</evidence>
<dbReference type="PANTHER" id="PTHR24198:SF165">
    <property type="entry name" value="ANKYRIN REPEAT-CONTAINING PROTEIN-RELATED"/>
    <property type="match status" value="1"/>
</dbReference>
<dbReference type="Proteomes" id="UP000325672">
    <property type="component" value="Unassembled WGS sequence"/>
</dbReference>
<protein>
    <submittedName>
        <fullName evidence="4">Ankyrin repeat-containing domain protein</fullName>
    </submittedName>
</protein>
<proteinExistence type="predicted"/>
<evidence type="ECO:0000256" key="2">
    <source>
        <dbReference type="ARBA" id="ARBA00023043"/>
    </source>
</evidence>
<dbReference type="InterPro" id="IPR036770">
    <property type="entry name" value="Ankyrin_rpt-contain_sf"/>
</dbReference>
<accession>A0A5N6T503</accession>
<name>A0A5N6T503_ASPPS</name>
<keyword evidence="5" id="KW-1185">Reference proteome</keyword>
<evidence type="ECO:0000256" key="1">
    <source>
        <dbReference type="ARBA" id="ARBA00022737"/>
    </source>
</evidence>
<gene>
    <name evidence="4" type="ORF">BDV38DRAFT_237819</name>
</gene>
<organism evidence="4 5">
    <name type="scientific">Aspergillus pseudotamarii</name>
    <dbReference type="NCBI Taxonomy" id="132259"/>
    <lineage>
        <taxon>Eukaryota</taxon>
        <taxon>Fungi</taxon>
        <taxon>Dikarya</taxon>
        <taxon>Ascomycota</taxon>
        <taxon>Pezizomycotina</taxon>
        <taxon>Eurotiomycetes</taxon>
        <taxon>Eurotiomycetidae</taxon>
        <taxon>Eurotiales</taxon>
        <taxon>Aspergillaceae</taxon>
        <taxon>Aspergillus</taxon>
        <taxon>Aspergillus subgen. Circumdati</taxon>
    </lineage>
</organism>
<feature type="repeat" description="ANK" evidence="3">
    <location>
        <begin position="18"/>
        <end position="50"/>
    </location>
</feature>
<dbReference type="OrthoDB" id="341259at2759"/>
<dbReference type="Gene3D" id="1.25.40.20">
    <property type="entry name" value="Ankyrin repeat-containing domain"/>
    <property type="match status" value="1"/>
</dbReference>
<dbReference type="GeneID" id="43637839"/>